<proteinExistence type="predicted"/>
<dbReference type="SMART" id="SM00966">
    <property type="entry name" value="SpoVT_AbrB"/>
    <property type="match status" value="1"/>
</dbReference>
<evidence type="ECO:0000259" key="1">
    <source>
        <dbReference type="SMART" id="SM00966"/>
    </source>
</evidence>
<dbReference type="InterPro" id="IPR007159">
    <property type="entry name" value="SpoVT-AbrB_dom"/>
</dbReference>
<dbReference type="InterPro" id="IPR037914">
    <property type="entry name" value="SpoVT-AbrB_sf"/>
</dbReference>
<protein>
    <submittedName>
        <fullName evidence="2">Putative Transcriptional regulator, AbrB family</fullName>
    </submittedName>
</protein>
<dbReference type="Proteomes" id="UP000018291">
    <property type="component" value="Unassembled WGS sequence"/>
</dbReference>
<dbReference type="RefSeq" id="WP_012224082.1">
    <property type="nucleotide sequence ID" value="NZ_HG422565.1"/>
</dbReference>
<dbReference type="GO" id="GO:0003677">
    <property type="term" value="F:DNA binding"/>
    <property type="evidence" value="ECO:0007669"/>
    <property type="project" value="InterPro"/>
</dbReference>
<dbReference type="Pfam" id="PF04014">
    <property type="entry name" value="MazE_antitoxin"/>
    <property type="match status" value="1"/>
</dbReference>
<sequence>MARTTLRAKGQITLPEEIRSSARLEEGDLLDAELTEDGILLRPQKVIDATQAWFWSPEWQAGEREADLDRAAGRSERFESAEEFLDALSARAKPSGTAATS</sequence>
<organism evidence="2 3">
    <name type="scientific">Candidatus Neomicrothrix parvicella RN1</name>
    <dbReference type="NCBI Taxonomy" id="1229780"/>
    <lineage>
        <taxon>Bacteria</taxon>
        <taxon>Bacillati</taxon>
        <taxon>Actinomycetota</taxon>
        <taxon>Acidimicrobiia</taxon>
        <taxon>Acidimicrobiales</taxon>
        <taxon>Microthrixaceae</taxon>
        <taxon>Candidatus Neomicrothrix</taxon>
    </lineage>
</organism>
<evidence type="ECO:0000313" key="3">
    <source>
        <dbReference type="Proteomes" id="UP000018291"/>
    </source>
</evidence>
<name>R4Z1T8_9ACTN</name>
<dbReference type="EMBL" id="CANL01000005">
    <property type="protein sequence ID" value="CCM62577.1"/>
    <property type="molecule type" value="Genomic_DNA"/>
</dbReference>
<feature type="domain" description="SpoVT-AbrB" evidence="1">
    <location>
        <begin position="4"/>
        <end position="49"/>
    </location>
</feature>
<keyword evidence="3" id="KW-1185">Reference proteome</keyword>
<dbReference type="HOGENOM" id="CLU_158484_7_1_11"/>
<dbReference type="STRING" id="1229780.BN381_130135"/>
<evidence type="ECO:0000313" key="2">
    <source>
        <dbReference type="EMBL" id="CCM62577.1"/>
    </source>
</evidence>
<dbReference type="NCBIfam" id="TIGR01439">
    <property type="entry name" value="lp_hng_hel_AbrB"/>
    <property type="match status" value="1"/>
</dbReference>
<gene>
    <name evidence="2" type="ORF">BN381_130135</name>
</gene>
<comment type="caution">
    <text evidence="2">The sequence shown here is derived from an EMBL/GenBank/DDBJ whole genome shotgun (WGS) entry which is preliminary data.</text>
</comment>
<dbReference type="SUPFAM" id="SSF89447">
    <property type="entry name" value="AbrB/MazE/MraZ-like"/>
    <property type="match status" value="1"/>
</dbReference>
<dbReference type="Gene3D" id="2.10.260.10">
    <property type="match status" value="1"/>
</dbReference>
<dbReference type="AlphaFoldDB" id="R4Z1T8"/>
<dbReference type="eggNOG" id="COG2002">
    <property type="taxonomic scope" value="Bacteria"/>
</dbReference>
<reference evidence="2 3" key="1">
    <citation type="journal article" date="2013" name="ISME J.">
        <title>Metabolic model for the filamentous 'Candidatus Microthrix parvicella' based on genomic and metagenomic analyses.</title>
        <authorList>
            <person name="Jon McIlroy S."/>
            <person name="Kristiansen R."/>
            <person name="Albertsen M."/>
            <person name="Michael Karst S."/>
            <person name="Rossetti S."/>
            <person name="Lund Nielsen J."/>
            <person name="Tandoi V."/>
            <person name="James Seviour R."/>
            <person name="Nielsen P.H."/>
        </authorList>
    </citation>
    <scope>NUCLEOTIDE SEQUENCE [LARGE SCALE GENOMIC DNA]</scope>
    <source>
        <strain evidence="2 3">RN1</strain>
    </source>
</reference>
<accession>R4Z1T8</accession>